<keyword evidence="4" id="KW-1003">Cell membrane</keyword>
<evidence type="ECO:0000256" key="4">
    <source>
        <dbReference type="ARBA" id="ARBA00022475"/>
    </source>
</evidence>
<keyword evidence="11" id="KW-0868">Chloride</keyword>
<evidence type="ECO:0000256" key="8">
    <source>
        <dbReference type="ARBA" id="ARBA00023065"/>
    </source>
</evidence>
<dbReference type="GO" id="GO:0034707">
    <property type="term" value="C:chloride channel complex"/>
    <property type="evidence" value="ECO:0007669"/>
    <property type="project" value="UniProtKB-KW"/>
</dbReference>
<feature type="transmembrane region" description="Helical" evidence="14">
    <location>
        <begin position="186"/>
        <end position="210"/>
    </location>
</feature>
<keyword evidence="3" id="KW-0813">Transport</keyword>
<evidence type="ECO:0000256" key="10">
    <source>
        <dbReference type="ARBA" id="ARBA00023173"/>
    </source>
</evidence>
<dbReference type="GO" id="GO:0005230">
    <property type="term" value="F:extracellular ligand-gated monoatomic ion channel activity"/>
    <property type="evidence" value="ECO:0007669"/>
    <property type="project" value="InterPro"/>
</dbReference>
<sequence length="340" mass="38288">MTIFLVRKWRDGRLKLRRKAQMGEDHMDMPDEAVSLLWRPSVFFDNEKDSVVHSVTAPNSMLKIYNDSRVLLSMRITLTLSCPMDITDFPRDSQICPLTITSASYTANEMFLQWDEKERGIIHKDIKNLQFELENIILYNNCTNSEIMAPARVSIGVATTISMATQCTSAHANMPKVPYMTSMDHWLSFCFIFIITTFTVSILQICYSGIKNDISTQRAAGTPATTPPPSPRTQNRQGTSARSASQNTSGSGADRRTSQDVAQPEQDESAGALCPGRNNERDLLQNERQSKCCSKMKNFIRKCYSNGERSFSWVCFLISLGLLLGLSWAYFKIPCCGLHT</sequence>
<name>A0AAJ7UIW5_PETMA</name>
<keyword evidence="8" id="KW-0406">Ion transport</keyword>
<dbReference type="SUPFAM" id="SSF63712">
    <property type="entry name" value="Nicotinic receptor ligand binding domain-like"/>
    <property type="match status" value="1"/>
</dbReference>
<protein>
    <submittedName>
        <fullName evidence="18">Glycine receptor subunit alpha-2-like isoform X3</fullName>
    </submittedName>
</protein>
<dbReference type="InterPro" id="IPR006028">
    <property type="entry name" value="GABAA/Glycine_rcpt"/>
</dbReference>
<evidence type="ECO:0000256" key="7">
    <source>
        <dbReference type="ARBA" id="ARBA00022989"/>
    </source>
</evidence>
<dbReference type="PRINTS" id="PR00253">
    <property type="entry name" value="GABAARECEPTR"/>
</dbReference>
<comment type="subcellular location">
    <subcellularLocation>
        <location evidence="2">Cell membrane</location>
    </subcellularLocation>
    <subcellularLocation>
        <location evidence="1">Membrane</location>
        <topology evidence="1">Multi-pass membrane protein</topology>
    </subcellularLocation>
</comment>
<dbReference type="InterPro" id="IPR018000">
    <property type="entry name" value="Neurotransmitter_ion_chnl_CS"/>
</dbReference>
<keyword evidence="5 14" id="KW-0812">Transmembrane</keyword>
<evidence type="ECO:0000256" key="9">
    <source>
        <dbReference type="ARBA" id="ARBA00023136"/>
    </source>
</evidence>
<feature type="region of interest" description="Disordered" evidence="13">
    <location>
        <begin position="218"/>
        <end position="278"/>
    </location>
</feature>
<evidence type="ECO:0000256" key="3">
    <source>
        <dbReference type="ARBA" id="ARBA00022448"/>
    </source>
</evidence>
<feature type="domain" description="Neurotransmitter-gated ion-channel ligand-binding" evidence="15">
    <location>
        <begin position="1"/>
        <end position="134"/>
    </location>
</feature>
<evidence type="ECO:0000259" key="15">
    <source>
        <dbReference type="Pfam" id="PF02931"/>
    </source>
</evidence>
<proteinExistence type="predicted"/>
<dbReference type="InterPro" id="IPR036734">
    <property type="entry name" value="Neur_chan_lig-bd_sf"/>
</dbReference>
<gene>
    <name evidence="18" type="primary">LOC116957533</name>
</gene>
<dbReference type="AlphaFoldDB" id="A0AAJ7UIW5"/>
<dbReference type="PROSITE" id="PS00236">
    <property type="entry name" value="NEUROTR_ION_CHANNEL"/>
    <property type="match status" value="1"/>
</dbReference>
<evidence type="ECO:0000313" key="17">
    <source>
        <dbReference type="Proteomes" id="UP001318040"/>
    </source>
</evidence>
<keyword evidence="12" id="KW-0407">Ion channel</keyword>
<evidence type="ECO:0000256" key="13">
    <source>
        <dbReference type="SAM" id="MobiDB-lite"/>
    </source>
</evidence>
<dbReference type="InterPro" id="IPR006029">
    <property type="entry name" value="Neurotrans-gated_channel_TM"/>
</dbReference>
<dbReference type="InterPro" id="IPR006202">
    <property type="entry name" value="Neur_chan_lig-bd"/>
</dbReference>
<feature type="domain" description="Neurotransmitter-gated ion-channel transmembrane" evidence="16">
    <location>
        <begin position="149"/>
        <end position="283"/>
    </location>
</feature>
<dbReference type="GO" id="GO:0005254">
    <property type="term" value="F:chloride channel activity"/>
    <property type="evidence" value="ECO:0007669"/>
    <property type="project" value="UniProtKB-KW"/>
</dbReference>
<dbReference type="Gene3D" id="2.70.170.10">
    <property type="entry name" value="Neurotransmitter-gated ion-channel ligand-binding domain"/>
    <property type="match status" value="1"/>
</dbReference>
<dbReference type="Pfam" id="PF02932">
    <property type="entry name" value="Neur_chan_memb"/>
    <property type="match status" value="1"/>
</dbReference>
<dbReference type="SUPFAM" id="SSF90112">
    <property type="entry name" value="Neurotransmitter-gated ion-channel transmembrane pore"/>
    <property type="match status" value="1"/>
</dbReference>
<reference evidence="18" key="1">
    <citation type="submission" date="2025-08" db="UniProtKB">
        <authorList>
            <consortium name="RefSeq"/>
        </authorList>
    </citation>
    <scope>IDENTIFICATION</scope>
    <source>
        <tissue evidence="18">Sperm</tissue>
    </source>
</reference>
<dbReference type="GO" id="GO:0005886">
    <property type="term" value="C:plasma membrane"/>
    <property type="evidence" value="ECO:0007669"/>
    <property type="project" value="UniProtKB-SubCell"/>
</dbReference>
<dbReference type="GO" id="GO:0004888">
    <property type="term" value="F:transmembrane signaling receptor activity"/>
    <property type="evidence" value="ECO:0007669"/>
    <property type="project" value="InterPro"/>
</dbReference>
<keyword evidence="6" id="KW-0732">Signal</keyword>
<evidence type="ECO:0000256" key="5">
    <source>
        <dbReference type="ARBA" id="ARBA00022692"/>
    </source>
</evidence>
<dbReference type="Proteomes" id="UP001318040">
    <property type="component" value="Chromosome 76"/>
</dbReference>
<evidence type="ECO:0000256" key="1">
    <source>
        <dbReference type="ARBA" id="ARBA00004141"/>
    </source>
</evidence>
<keyword evidence="10" id="KW-0869">Chloride channel</keyword>
<dbReference type="InterPro" id="IPR006201">
    <property type="entry name" value="Neur_channel"/>
</dbReference>
<evidence type="ECO:0000256" key="14">
    <source>
        <dbReference type="SAM" id="Phobius"/>
    </source>
</evidence>
<feature type="compositionally biased region" description="Polar residues" evidence="13">
    <location>
        <begin position="235"/>
        <end position="251"/>
    </location>
</feature>
<feature type="transmembrane region" description="Helical" evidence="14">
    <location>
        <begin position="311"/>
        <end position="331"/>
    </location>
</feature>
<evidence type="ECO:0000256" key="2">
    <source>
        <dbReference type="ARBA" id="ARBA00004236"/>
    </source>
</evidence>
<dbReference type="PANTHER" id="PTHR18945">
    <property type="entry name" value="NEUROTRANSMITTER GATED ION CHANNEL"/>
    <property type="match status" value="1"/>
</dbReference>
<dbReference type="RefSeq" id="XP_032835637.1">
    <property type="nucleotide sequence ID" value="XM_032979746.1"/>
</dbReference>
<accession>A0AAJ7UIW5</accession>
<organism evidence="17 18">
    <name type="scientific">Petromyzon marinus</name>
    <name type="common">Sea lamprey</name>
    <dbReference type="NCBI Taxonomy" id="7757"/>
    <lineage>
        <taxon>Eukaryota</taxon>
        <taxon>Metazoa</taxon>
        <taxon>Chordata</taxon>
        <taxon>Craniata</taxon>
        <taxon>Vertebrata</taxon>
        <taxon>Cyclostomata</taxon>
        <taxon>Hyperoartia</taxon>
        <taxon>Petromyzontiformes</taxon>
        <taxon>Petromyzontidae</taxon>
        <taxon>Petromyzon</taxon>
    </lineage>
</organism>
<evidence type="ECO:0000256" key="12">
    <source>
        <dbReference type="ARBA" id="ARBA00023303"/>
    </source>
</evidence>
<dbReference type="InterPro" id="IPR036719">
    <property type="entry name" value="Neuro-gated_channel_TM_sf"/>
</dbReference>
<keyword evidence="7 14" id="KW-1133">Transmembrane helix</keyword>
<evidence type="ECO:0000256" key="6">
    <source>
        <dbReference type="ARBA" id="ARBA00022729"/>
    </source>
</evidence>
<dbReference type="Pfam" id="PF02931">
    <property type="entry name" value="Neur_chan_LBD"/>
    <property type="match status" value="1"/>
</dbReference>
<keyword evidence="17" id="KW-1185">Reference proteome</keyword>
<evidence type="ECO:0000259" key="16">
    <source>
        <dbReference type="Pfam" id="PF02932"/>
    </source>
</evidence>
<dbReference type="Gene3D" id="6.10.250.2810">
    <property type="match status" value="1"/>
</dbReference>
<evidence type="ECO:0000256" key="11">
    <source>
        <dbReference type="ARBA" id="ARBA00023214"/>
    </source>
</evidence>
<keyword evidence="9 14" id="KW-0472">Membrane</keyword>
<evidence type="ECO:0000313" key="18">
    <source>
        <dbReference type="RefSeq" id="XP_032835637.1"/>
    </source>
</evidence>